<dbReference type="InterPro" id="IPR002048">
    <property type="entry name" value="EF_hand_dom"/>
</dbReference>
<organism evidence="3 4">
    <name type="scientific">Pseudomonas nitroreducens</name>
    <dbReference type="NCBI Taxonomy" id="46680"/>
    <lineage>
        <taxon>Bacteria</taxon>
        <taxon>Pseudomonadati</taxon>
        <taxon>Pseudomonadota</taxon>
        <taxon>Gammaproteobacteria</taxon>
        <taxon>Pseudomonadales</taxon>
        <taxon>Pseudomonadaceae</taxon>
        <taxon>Pseudomonas</taxon>
    </lineage>
</organism>
<feature type="compositionally biased region" description="Basic and acidic residues" evidence="1">
    <location>
        <begin position="43"/>
        <end position="64"/>
    </location>
</feature>
<feature type="compositionally biased region" description="Gly residues" evidence="1">
    <location>
        <begin position="110"/>
        <end position="124"/>
    </location>
</feature>
<protein>
    <recommendedName>
        <fullName evidence="2">EF-hand domain-containing protein</fullName>
    </recommendedName>
</protein>
<dbReference type="NCBIfam" id="NF041410">
    <property type="entry name" value="XopAW"/>
    <property type="match status" value="1"/>
</dbReference>
<proteinExistence type="predicted"/>
<dbReference type="eggNOG" id="COG5126">
    <property type="taxonomic scope" value="Bacteria"/>
</dbReference>
<dbReference type="Pfam" id="PF13202">
    <property type="entry name" value="EF-hand_5"/>
    <property type="match status" value="1"/>
</dbReference>
<evidence type="ECO:0000259" key="2">
    <source>
        <dbReference type="PROSITE" id="PS50222"/>
    </source>
</evidence>
<evidence type="ECO:0000313" key="4">
    <source>
        <dbReference type="Proteomes" id="UP000198145"/>
    </source>
</evidence>
<name>A0A246FDD4_PSENT</name>
<dbReference type="PROSITE" id="PS00018">
    <property type="entry name" value="EF_HAND_1"/>
    <property type="match status" value="2"/>
</dbReference>
<evidence type="ECO:0000313" key="3">
    <source>
        <dbReference type="EMBL" id="OWP51440.1"/>
    </source>
</evidence>
<feature type="domain" description="EF-hand" evidence="2">
    <location>
        <begin position="125"/>
        <end position="154"/>
    </location>
</feature>
<comment type="caution">
    <text evidence="3">The sequence shown here is derived from an EMBL/GenBank/DDBJ whole genome shotgun (WGS) entry which is preliminary data.</text>
</comment>
<dbReference type="Proteomes" id="UP000198145">
    <property type="component" value="Unassembled WGS sequence"/>
</dbReference>
<dbReference type="InterPro" id="IPR011992">
    <property type="entry name" value="EF-hand-dom_pair"/>
</dbReference>
<dbReference type="Gene3D" id="1.10.238.10">
    <property type="entry name" value="EF-hand"/>
    <property type="match status" value="2"/>
</dbReference>
<feature type="compositionally biased region" description="Low complexity" evidence="1">
    <location>
        <begin position="16"/>
        <end position="32"/>
    </location>
</feature>
<sequence>MISGVSSYSSYYTGSTLARTQTASSSTGTQAGNCGGNQGAAKFQEDLFKSIDSDGDDNLTKDELTSALSSGDSDSSIDVDDLLAQLDSDGSGGVSQDELSAAMPPPPPGGMGGPGGVANAGGSGEELISALDTNGDGVISTDELAAAGKDDASDPLSQVFSQLDADGSGGDEPTSAFQAQRQGDGPPPPPPSASQPDTGSHTTAAYQKLVANLLKQYQSSDATALQATSGSLVNIAA</sequence>
<dbReference type="Pfam" id="PF13499">
    <property type="entry name" value="EF-hand_7"/>
    <property type="match status" value="1"/>
</dbReference>
<dbReference type="GO" id="GO:0005509">
    <property type="term" value="F:calcium ion binding"/>
    <property type="evidence" value="ECO:0007669"/>
    <property type="project" value="InterPro"/>
</dbReference>
<reference evidence="3 4" key="1">
    <citation type="submission" date="2017-06" db="EMBL/GenBank/DDBJ databases">
        <title>Draft genome of Pseudomonas nitroreducens DF05.</title>
        <authorList>
            <person name="Iyer R."/>
        </authorList>
    </citation>
    <scope>NUCLEOTIDE SEQUENCE [LARGE SCALE GENOMIC DNA]</scope>
    <source>
        <strain evidence="3 4">DF05</strain>
    </source>
</reference>
<feature type="region of interest" description="Disordered" evidence="1">
    <location>
        <begin position="16"/>
        <end position="205"/>
    </location>
</feature>
<dbReference type="PROSITE" id="PS50222">
    <property type="entry name" value="EF_HAND_2"/>
    <property type="match status" value="2"/>
</dbReference>
<feature type="domain" description="EF-hand" evidence="2">
    <location>
        <begin position="39"/>
        <end position="74"/>
    </location>
</feature>
<dbReference type="RefSeq" id="WP_088417563.1">
    <property type="nucleotide sequence ID" value="NZ_NJBA01000003.1"/>
</dbReference>
<evidence type="ECO:0000256" key="1">
    <source>
        <dbReference type="SAM" id="MobiDB-lite"/>
    </source>
</evidence>
<dbReference type="SMART" id="SM00054">
    <property type="entry name" value="EFh"/>
    <property type="match status" value="3"/>
</dbReference>
<dbReference type="SUPFAM" id="SSF47473">
    <property type="entry name" value="EF-hand"/>
    <property type="match status" value="1"/>
</dbReference>
<dbReference type="InterPro" id="IPR018247">
    <property type="entry name" value="EF_Hand_1_Ca_BS"/>
</dbReference>
<dbReference type="EMBL" id="NJBA01000003">
    <property type="protein sequence ID" value="OWP51440.1"/>
    <property type="molecule type" value="Genomic_DNA"/>
</dbReference>
<accession>A0A246FDD4</accession>
<feature type="compositionally biased region" description="Low complexity" evidence="1">
    <location>
        <begin position="65"/>
        <end position="74"/>
    </location>
</feature>
<gene>
    <name evidence="3" type="ORF">CEG18_11345</name>
</gene>
<dbReference type="AlphaFoldDB" id="A0A246FDD4"/>